<name>A0AB74Q5X6_STAAU</name>
<keyword evidence="5" id="KW-0572">Peptidoglycan-anchor</keyword>
<organism evidence="9">
    <name type="scientific">Staphylococcus aureus</name>
    <dbReference type="NCBI Taxonomy" id="1280"/>
    <lineage>
        <taxon>Bacteria</taxon>
        <taxon>Bacillati</taxon>
        <taxon>Bacillota</taxon>
        <taxon>Bacilli</taxon>
        <taxon>Bacillales</taxon>
        <taxon>Staphylococcaceae</taxon>
        <taxon>Staphylococcus</taxon>
    </lineage>
</organism>
<feature type="compositionally biased region" description="Polar residues" evidence="6">
    <location>
        <begin position="46"/>
        <end position="58"/>
    </location>
</feature>
<comment type="subcellular location">
    <subcellularLocation>
        <location evidence="1">Secreted</location>
        <location evidence="1">Cell wall</location>
        <topology evidence="1">Peptidoglycan-anchor</topology>
    </subcellularLocation>
</comment>
<evidence type="ECO:0000259" key="8">
    <source>
        <dbReference type="Pfam" id="PF00746"/>
    </source>
</evidence>
<evidence type="ECO:0000313" key="9">
    <source>
        <dbReference type="EMBL" id="VDY49402.1"/>
    </source>
</evidence>
<proteinExistence type="predicted"/>
<keyword evidence="7" id="KW-1133">Transmembrane helix</keyword>
<reference evidence="9" key="1">
    <citation type="submission" date="2018-12" db="EMBL/GenBank/DDBJ databases">
        <authorList>
            <consortium name="Pathogen Informatics"/>
        </authorList>
    </citation>
    <scope>NUCLEOTIDE SEQUENCE</scope>
    <source>
        <strain evidence="9">NCTC8317</strain>
    </source>
</reference>
<keyword evidence="2" id="KW-0134">Cell wall</keyword>
<accession>A0AB74Q5X6</accession>
<feature type="transmembrane region" description="Helical" evidence="7">
    <location>
        <begin position="104"/>
        <end position="124"/>
    </location>
</feature>
<evidence type="ECO:0000256" key="5">
    <source>
        <dbReference type="ARBA" id="ARBA00023088"/>
    </source>
</evidence>
<protein>
    <submittedName>
        <fullName evidence="9">Cell wall anchored protein, putative</fullName>
    </submittedName>
</protein>
<evidence type="ECO:0000256" key="7">
    <source>
        <dbReference type="SAM" id="Phobius"/>
    </source>
</evidence>
<keyword evidence="7" id="KW-0812">Transmembrane</keyword>
<evidence type="ECO:0000256" key="1">
    <source>
        <dbReference type="ARBA" id="ARBA00004168"/>
    </source>
</evidence>
<dbReference type="Proteomes" id="UP000280323">
    <property type="component" value="Chromosome"/>
</dbReference>
<feature type="domain" description="Gram-positive cocci surface proteins LPxTG" evidence="8">
    <location>
        <begin position="86"/>
        <end position="118"/>
    </location>
</feature>
<evidence type="ECO:0000256" key="4">
    <source>
        <dbReference type="ARBA" id="ARBA00022729"/>
    </source>
</evidence>
<dbReference type="InterPro" id="IPR019931">
    <property type="entry name" value="LPXTG_anchor"/>
</dbReference>
<evidence type="ECO:0000256" key="3">
    <source>
        <dbReference type="ARBA" id="ARBA00022525"/>
    </source>
</evidence>
<dbReference type="Pfam" id="PF00746">
    <property type="entry name" value="Gram_pos_anchor"/>
    <property type="match status" value="1"/>
</dbReference>
<dbReference type="AlphaFoldDB" id="A0AB74Q5X6"/>
<keyword evidence="3" id="KW-0964">Secreted</keyword>
<gene>
    <name evidence="9" type="ORF">NCTC8317_02542</name>
</gene>
<evidence type="ECO:0000256" key="2">
    <source>
        <dbReference type="ARBA" id="ARBA00022512"/>
    </source>
</evidence>
<sequence length="130" mass="14335">MQNNAVKAKKSGIVSDCRHLLKHPDNLMDGTEDPKVIKQLKNVNVTSNNGAVNPSVKANDTHTKSNKQMAKQQSNHWDSKGKSIHKQQLKELPKTGVNKGSNTAIMALFSGLILLVVSLETRFIKLNSHQ</sequence>
<evidence type="ECO:0000256" key="6">
    <source>
        <dbReference type="SAM" id="MobiDB-lite"/>
    </source>
</evidence>
<feature type="region of interest" description="Disordered" evidence="6">
    <location>
        <begin position="46"/>
        <end position="84"/>
    </location>
</feature>
<keyword evidence="7" id="KW-0472">Membrane</keyword>
<keyword evidence="4" id="KW-0732">Signal</keyword>
<dbReference type="EMBL" id="LR133917">
    <property type="protein sequence ID" value="VDY49402.1"/>
    <property type="molecule type" value="Genomic_DNA"/>
</dbReference>
<feature type="compositionally biased region" description="Polar residues" evidence="6">
    <location>
        <begin position="66"/>
        <end position="76"/>
    </location>
</feature>